<dbReference type="EMBL" id="UHFN01000007">
    <property type="protein sequence ID" value="SUN59749.1"/>
    <property type="molecule type" value="Genomic_DNA"/>
</dbReference>
<dbReference type="InterPro" id="IPR013766">
    <property type="entry name" value="Thioredoxin_domain"/>
</dbReference>
<accession>A0A380K4J3</accession>
<dbReference type="InterPro" id="IPR046698">
    <property type="entry name" value="PedC-like"/>
</dbReference>
<gene>
    <name evidence="2" type="ORF">NCTC12224_00552</name>
</gene>
<dbReference type="InterPro" id="IPR036249">
    <property type="entry name" value="Thioredoxin-like_sf"/>
</dbReference>
<dbReference type="PROSITE" id="PS51352">
    <property type="entry name" value="THIOREDOXIN_2"/>
    <property type="match status" value="1"/>
</dbReference>
<organism evidence="2 3">
    <name type="scientific">Streptococcus hyointestinalis</name>
    <dbReference type="NCBI Taxonomy" id="1337"/>
    <lineage>
        <taxon>Bacteria</taxon>
        <taxon>Bacillati</taxon>
        <taxon>Bacillota</taxon>
        <taxon>Bacilli</taxon>
        <taxon>Lactobacillales</taxon>
        <taxon>Streptococcaceae</taxon>
        <taxon>Streptococcus</taxon>
    </lineage>
</organism>
<dbReference type="SUPFAM" id="SSF52833">
    <property type="entry name" value="Thioredoxin-like"/>
    <property type="match status" value="1"/>
</dbReference>
<feature type="domain" description="Thioredoxin" evidence="1">
    <location>
        <begin position="1"/>
        <end position="114"/>
    </location>
</feature>
<evidence type="ECO:0000259" key="1">
    <source>
        <dbReference type="PROSITE" id="PS51352"/>
    </source>
</evidence>
<dbReference type="Proteomes" id="UP000254924">
    <property type="component" value="Unassembled WGS sequence"/>
</dbReference>
<dbReference type="AlphaFoldDB" id="A0A380K4J3"/>
<evidence type="ECO:0000313" key="2">
    <source>
        <dbReference type="EMBL" id="SUN59749.1"/>
    </source>
</evidence>
<dbReference type="CDD" id="cd02947">
    <property type="entry name" value="TRX_family"/>
    <property type="match status" value="1"/>
</dbReference>
<evidence type="ECO:0000313" key="3">
    <source>
        <dbReference type="Proteomes" id="UP000254924"/>
    </source>
</evidence>
<sequence>MTFDEAIKQMTEVRIADLEAALTKGEDVIAFIGRPTCPYCQLFAPKLAQVISETGARVSYLESDNVEDANAIAAFRNANTIPTVPALLVAKAGQVRVVCDSSLSLEAIKDFIGE</sequence>
<dbReference type="Pfam" id="PF20207">
    <property type="entry name" value="DUF6568"/>
    <property type="match status" value="1"/>
</dbReference>
<proteinExistence type="predicted"/>
<dbReference type="Gene3D" id="3.40.30.10">
    <property type="entry name" value="Glutaredoxin"/>
    <property type="match status" value="1"/>
</dbReference>
<keyword evidence="3" id="KW-1185">Reference proteome</keyword>
<name>A0A380K4J3_9STRE</name>
<protein>
    <submittedName>
        <fullName evidence="2">Bacterocin transport accessory protein</fullName>
    </submittedName>
</protein>
<dbReference type="OrthoDB" id="9792987at2"/>
<reference evidence="2 3" key="1">
    <citation type="submission" date="2018-06" db="EMBL/GenBank/DDBJ databases">
        <authorList>
            <consortium name="Pathogen Informatics"/>
            <person name="Doyle S."/>
        </authorList>
    </citation>
    <scope>NUCLEOTIDE SEQUENCE [LARGE SCALE GENOMIC DNA]</scope>
    <source>
        <strain evidence="2 3">NCTC12224</strain>
    </source>
</reference>